<dbReference type="InterPro" id="IPR043168">
    <property type="entry name" value="DegV_C"/>
</dbReference>
<evidence type="ECO:0000313" key="3">
    <source>
        <dbReference type="Proteomes" id="UP001599542"/>
    </source>
</evidence>
<dbReference type="InterPro" id="IPR050270">
    <property type="entry name" value="DegV_domain_contain"/>
</dbReference>
<dbReference type="SUPFAM" id="SSF82549">
    <property type="entry name" value="DAK1/DegV-like"/>
    <property type="match status" value="2"/>
</dbReference>
<accession>A0ABW6GQR3</accession>
<dbReference type="PROSITE" id="PS51482">
    <property type="entry name" value="DEGV"/>
    <property type="match status" value="1"/>
</dbReference>
<dbReference type="Gene3D" id="3.40.50.10170">
    <property type="match status" value="1"/>
</dbReference>
<dbReference type="PANTHER" id="PTHR33434">
    <property type="entry name" value="DEGV DOMAIN-CONTAINING PROTEIN DR_1986-RELATED"/>
    <property type="match status" value="1"/>
</dbReference>
<dbReference type="Proteomes" id="UP001599542">
    <property type="component" value="Unassembled WGS sequence"/>
</dbReference>
<evidence type="ECO:0000256" key="1">
    <source>
        <dbReference type="ARBA" id="ARBA00023121"/>
    </source>
</evidence>
<reference evidence="2 3" key="1">
    <citation type="submission" date="2024-09" db="EMBL/GenBank/DDBJ databases">
        <title>The Natural Products Discovery Center: Release of the First 8490 Sequenced Strains for Exploring Actinobacteria Biosynthetic Diversity.</title>
        <authorList>
            <person name="Kalkreuter E."/>
            <person name="Kautsar S.A."/>
            <person name="Yang D."/>
            <person name="Bader C.D."/>
            <person name="Teijaro C.N."/>
            <person name="Fluegel L."/>
            <person name="Davis C.M."/>
            <person name="Simpson J.R."/>
            <person name="Lauterbach L."/>
            <person name="Steele A.D."/>
            <person name="Gui C."/>
            <person name="Meng S."/>
            <person name="Li G."/>
            <person name="Viehrig K."/>
            <person name="Ye F."/>
            <person name="Su P."/>
            <person name="Kiefer A.F."/>
            <person name="Nichols A."/>
            <person name="Cepeda A.J."/>
            <person name="Yan W."/>
            <person name="Fan B."/>
            <person name="Jiang Y."/>
            <person name="Adhikari A."/>
            <person name="Zheng C.-J."/>
            <person name="Schuster L."/>
            <person name="Cowan T.M."/>
            <person name="Smanski M.J."/>
            <person name="Chevrette M.G."/>
            <person name="De Carvalho L.P.S."/>
            <person name="Shen B."/>
        </authorList>
    </citation>
    <scope>NUCLEOTIDE SEQUENCE [LARGE SCALE GENOMIC DNA]</scope>
    <source>
        <strain evidence="2 3">NPDC058753</strain>
    </source>
</reference>
<keyword evidence="1" id="KW-0446">Lipid-binding</keyword>
<dbReference type="EMBL" id="JBHYPX010000050">
    <property type="protein sequence ID" value="MFE1354843.1"/>
    <property type="molecule type" value="Genomic_DNA"/>
</dbReference>
<comment type="caution">
    <text evidence="2">The sequence shown here is derived from an EMBL/GenBank/DDBJ whole genome shotgun (WGS) entry which is preliminary data.</text>
</comment>
<dbReference type="Pfam" id="PF02645">
    <property type="entry name" value="DegV"/>
    <property type="match status" value="2"/>
</dbReference>
<dbReference type="RefSeq" id="WP_380328549.1">
    <property type="nucleotide sequence ID" value="NZ_JBHYPW010000049.1"/>
</dbReference>
<organism evidence="2 3">
    <name type="scientific">Kitasatospora phosalacinea</name>
    <dbReference type="NCBI Taxonomy" id="2065"/>
    <lineage>
        <taxon>Bacteria</taxon>
        <taxon>Bacillati</taxon>
        <taxon>Actinomycetota</taxon>
        <taxon>Actinomycetes</taxon>
        <taxon>Kitasatosporales</taxon>
        <taxon>Streptomycetaceae</taxon>
        <taxon>Kitasatospora</taxon>
    </lineage>
</organism>
<gene>
    <name evidence="2" type="ORF">ACFW6T_22940</name>
</gene>
<dbReference type="PANTHER" id="PTHR33434:SF2">
    <property type="entry name" value="FATTY ACID-BINDING PROTEIN TM_1468"/>
    <property type="match status" value="1"/>
</dbReference>
<name>A0ABW6GQR3_9ACTN</name>
<evidence type="ECO:0000313" key="2">
    <source>
        <dbReference type="EMBL" id="MFE1354843.1"/>
    </source>
</evidence>
<proteinExistence type="predicted"/>
<protein>
    <submittedName>
        <fullName evidence="2">DegV family protein</fullName>
    </submittedName>
</protein>
<dbReference type="Gene3D" id="3.30.1180.10">
    <property type="match status" value="1"/>
</dbReference>
<sequence length="322" mass="32376">MPGHLALVTDSTAYLPQEAVDRHRIRVVPLSVAVGDEVFAEGVEISPKDVAEALRSKQRVTTSRPSPETFAAAYRAAAEAGARGIVSIHLSAELSGTAEAARLAAPAVPVPVRVVDSRLVGMALGNCVLAAAESAGALDAARSGAGAADAGGGAGGAAGAAVVGGDGTGADGTEADLDLVVAAAEGRAAATAGFFYVDTLEHLRRGGRIGTAQALVGSALAVKPLLHLAGGRIEPLEKVRTASRAIARLEEIAVERAGRQPVDITVHHLAAEHRAEPLAERLRDRVPGLEGLCVSEVGAVIGAHVGPGLLAVVVSPIIASSH</sequence>
<dbReference type="NCBIfam" id="TIGR00762">
    <property type="entry name" value="DegV"/>
    <property type="match status" value="2"/>
</dbReference>
<dbReference type="InterPro" id="IPR003797">
    <property type="entry name" value="DegV"/>
</dbReference>
<keyword evidence="3" id="KW-1185">Reference proteome</keyword>